<keyword evidence="4" id="KW-1185">Reference proteome</keyword>
<dbReference type="EMBL" id="BAAAXF010000057">
    <property type="protein sequence ID" value="GAA3501039.1"/>
    <property type="molecule type" value="Genomic_DNA"/>
</dbReference>
<dbReference type="PROSITE" id="PS50943">
    <property type="entry name" value="HTH_CROC1"/>
    <property type="match status" value="1"/>
</dbReference>
<gene>
    <name evidence="3" type="ORF">GCM10019016_081460</name>
</gene>
<dbReference type="SMART" id="SM00530">
    <property type="entry name" value="HTH_XRE"/>
    <property type="match status" value="1"/>
</dbReference>
<reference evidence="4" key="1">
    <citation type="journal article" date="2019" name="Int. J. Syst. Evol. Microbiol.">
        <title>The Global Catalogue of Microorganisms (GCM) 10K type strain sequencing project: providing services to taxonomists for standard genome sequencing and annotation.</title>
        <authorList>
            <consortium name="The Broad Institute Genomics Platform"/>
            <consortium name="The Broad Institute Genome Sequencing Center for Infectious Disease"/>
            <person name="Wu L."/>
            <person name="Ma J."/>
        </authorList>
    </citation>
    <scope>NUCLEOTIDE SEQUENCE [LARGE SCALE GENOMIC DNA]</scope>
    <source>
        <strain evidence="4">JCM 4816</strain>
    </source>
</reference>
<dbReference type="InterPro" id="IPR010982">
    <property type="entry name" value="Lambda_DNA-bd_dom_sf"/>
</dbReference>
<accession>A0ABP6U297</accession>
<dbReference type="RefSeq" id="WP_193459486.1">
    <property type="nucleotide sequence ID" value="NZ_BAAAXF010000057.1"/>
</dbReference>
<sequence>MPRHLLAVEHTKIRALREQAGLTPQELADRVGVTYRVVVYWEEGRYVPEARNVRRLADALGCATADLTGTPSGSETLVDLRYAAGLTAEEVATRLRATAVGRDLFVDAHKVRSLERGRQVSGWNWRKPGHTGRLVQQLATVYEVPVRMVMDAWMRTRPADEPPRLPERERHGPPASAVEGWEGLNERQRVYLGEILRDDQMTETEMWMRRQNQVRVPPAKQWRKLPFALDAPSEVVGHTRLQQRLRSAGVHDQGAGATLHSLERLGLIKVTKDRVEVPGVGEVDRTLVEITRRGRACARAGLGEPAESAPPAHLLSEWLWGVLLRVAAAGPEGLHESELTGKSLFYLAVGYRPKRQAHPSRGFIELRPRMAPGDTHVLEYRWHTTALGQQHIASYLHVYMEMYPAAASPAQ</sequence>
<feature type="domain" description="HTH cro/C1-type" evidence="2">
    <location>
        <begin position="13"/>
        <end position="67"/>
    </location>
</feature>
<evidence type="ECO:0000313" key="4">
    <source>
        <dbReference type="Proteomes" id="UP001501455"/>
    </source>
</evidence>
<dbReference type="Pfam" id="PF01381">
    <property type="entry name" value="HTH_3"/>
    <property type="match status" value="1"/>
</dbReference>
<dbReference type="PANTHER" id="PTHR43236">
    <property type="entry name" value="ANTITOXIN HIGA1"/>
    <property type="match status" value="1"/>
</dbReference>
<dbReference type="SUPFAM" id="SSF47413">
    <property type="entry name" value="lambda repressor-like DNA-binding domains"/>
    <property type="match status" value="1"/>
</dbReference>
<name>A0ABP6U297_9ACTN</name>
<dbReference type="InterPro" id="IPR052345">
    <property type="entry name" value="Rad_response_metalloprotease"/>
</dbReference>
<evidence type="ECO:0000313" key="3">
    <source>
        <dbReference type="EMBL" id="GAA3501039.1"/>
    </source>
</evidence>
<protein>
    <recommendedName>
        <fullName evidence="2">HTH cro/C1-type domain-containing protein</fullName>
    </recommendedName>
</protein>
<dbReference type="Gene3D" id="1.10.260.40">
    <property type="entry name" value="lambda repressor-like DNA-binding domains"/>
    <property type="match status" value="1"/>
</dbReference>
<organism evidence="3 4">
    <name type="scientific">Streptomyces prasinosporus</name>
    <dbReference type="NCBI Taxonomy" id="68256"/>
    <lineage>
        <taxon>Bacteria</taxon>
        <taxon>Bacillati</taxon>
        <taxon>Actinomycetota</taxon>
        <taxon>Actinomycetes</taxon>
        <taxon>Kitasatosporales</taxon>
        <taxon>Streptomycetaceae</taxon>
        <taxon>Streptomyces</taxon>
        <taxon>Streptomyces albogriseolus group</taxon>
    </lineage>
</organism>
<feature type="region of interest" description="Disordered" evidence="1">
    <location>
        <begin position="158"/>
        <end position="180"/>
    </location>
</feature>
<evidence type="ECO:0000259" key="2">
    <source>
        <dbReference type="PROSITE" id="PS50943"/>
    </source>
</evidence>
<dbReference type="PANTHER" id="PTHR43236:SF2">
    <property type="entry name" value="BLL0069 PROTEIN"/>
    <property type="match status" value="1"/>
</dbReference>
<feature type="compositionally biased region" description="Basic and acidic residues" evidence="1">
    <location>
        <begin position="158"/>
        <end position="172"/>
    </location>
</feature>
<dbReference type="CDD" id="cd00093">
    <property type="entry name" value="HTH_XRE"/>
    <property type="match status" value="1"/>
</dbReference>
<proteinExistence type="predicted"/>
<comment type="caution">
    <text evidence="3">The sequence shown here is derived from an EMBL/GenBank/DDBJ whole genome shotgun (WGS) entry which is preliminary data.</text>
</comment>
<dbReference type="Proteomes" id="UP001501455">
    <property type="component" value="Unassembled WGS sequence"/>
</dbReference>
<evidence type="ECO:0000256" key="1">
    <source>
        <dbReference type="SAM" id="MobiDB-lite"/>
    </source>
</evidence>
<dbReference type="InterPro" id="IPR001387">
    <property type="entry name" value="Cro/C1-type_HTH"/>
</dbReference>